<dbReference type="SUPFAM" id="SSF50156">
    <property type="entry name" value="PDZ domain-like"/>
    <property type="match status" value="2"/>
</dbReference>
<feature type="compositionally biased region" description="Basic residues" evidence="1">
    <location>
        <begin position="356"/>
        <end position="365"/>
    </location>
</feature>
<dbReference type="Gene3D" id="2.30.42.10">
    <property type="match status" value="1"/>
</dbReference>
<dbReference type="PANTHER" id="PTHR31327">
    <property type="entry name" value="SPERM MEIOSIS PDZ DOMAIN CONTAINING PROTEINS-RELATED"/>
    <property type="match status" value="1"/>
</dbReference>
<dbReference type="PROSITE" id="PS50106">
    <property type="entry name" value="PDZ"/>
    <property type="match status" value="1"/>
</dbReference>
<name>A0A7E4W070_PANRE</name>
<reference evidence="4" key="2">
    <citation type="submission" date="2020-10" db="UniProtKB">
        <authorList>
            <consortium name="WormBaseParasite"/>
        </authorList>
    </citation>
    <scope>IDENTIFICATION</scope>
</reference>
<feature type="region of interest" description="Disordered" evidence="1">
    <location>
        <begin position="345"/>
        <end position="540"/>
    </location>
</feature>
<dbReference type="AlphaFoldDB" id="A0A7E4W070"/>
<proteinExistence type="predicted"/>
<dbReference type="InterPro" id="IPR001478">
    <property type="entry name" value="PDZ"/>
</dbReference>
<dbReference type="InterPro" id="IPR036034">
    <property type="entry name" value="PDZ_sf"/>
</dbReference>
<feature type="compositionally biased region" description="Basic and acidic residues" evidence="1">
    <location>
        <begin position="18"/>
        <end position="44"/>
    </location>
</feature>
<dbReference type="SMART" id="SM00228">
    <property type="entry name" value="PDZ"/>
    <property type="match status" value="2"/>
</dbReference>
<organism evidence="3 4">
    <name type="scientific">Panagrellus redivivus</name>
    <name type="common">Microworm</name>
    <dbReference type="NCBI Taxonomy" id="6233"/>
    <lineage>
        <taxon>Eukaryota</taxon>
        <taxon>Metazoa</taxon>
        <taxon>Ecdysozoa</taxon>
        <taxon>Nematoda</taxon>
        <taxon>Chromadorea</taxon>
        <taxon>Rhabditida</taxon>
        <taxon>Tylenchina</taxon>
        <taxon>Panagrolaimomorpha</taxon>
        <taxon>Panagrolaimoidea</taxon>
        <taxon>Panagrolaimidae</taxon>
        <taxon>Panagrellus</taxon>
    </lineage>
</organism>
<dbReference type="Proteomes" id="UP000492821">
    <property type="component" value="Unassembled WGS sequence"/>
</dbReference>
<evidence type="ECO:0000313" key="3">
    <source>
        <dbReference type="Proteomes" id="UP000492821"/>
    </source>
</evidence>
<feature type="region of interest" description="Disordered" evidence="1">
    <location>
        <begin position="1"/>
        <end position="71"/>
    </location>
</feature>
<dbReference type="Pfam" id="PF13180">
    <property type="entry name" value="PDZ_2"/>
    <property type="match status" value="1"/>
</dbReference>
<evidence type="ECO:0000259" key="2">
    <source>
        <dbReference type="PROSITE" id="PS50106"/>
    </source>
</evidence>
<feature type="compositionally biased region" description="Basic and acidic residues" evidence="1">
    <location>
        <begin position="527"/>
        <end position="540"/>
    </location>
</feature>
<evidence type="ECO:0000313" key="4">
    <source>
        <dbReference type="WBParaSite" id="Pan_g5813.t1"/>
    </source>
</evidence>
<sequence>MRRIDGSAVGEGSAKVQSGDERCIGKLYSDKEQKKKPEEERPKTIDGLPTAVPAMTGKFAPDPRSLGPLQHPTEKLEIDLDLDDELMVKINSKMVVEGYKRMGVCEAKLHIGDKIMMLNGKNIASAKELEGVITKLGGHVRLTVLRAMFTTNAHPFRLNKHGYTASLIASEYPHDQFLIAHISYRPAVHLGISVNSHEGIVVISRVEPGSLAARKFEVSDIVIDIDGEPVHDKNEFRNFLMEAMDRNSYASVLFQRPYSQKSILASKIALGAPLQEARDPPLPHDAMMIGRRAAQRFKAHEDNSREIKSVLHESPMNCKCGLQFHDSASEFEIQSDIPEWKKLAPVPTRQQMSARLRNRRLRKKGTNPSSTSIALDSADTVAPPMLSANVSPTGGPADPNGGGEDDSSKRQKKSIVQRMTNSLREKKNKFMGKKPAAPTAANNNTPDASMSDKKKAQKDTDSATESSSRKQKKKKHHAPAAGAAPPKQADDVSHSDRRKPSEKDNSERRKPSERSTRHADSGSQKQRRPDDYAEKKQKKR</sequence>
<feature type="compositionally biased region" description="Basic residues" evidence="1">
    <location>
        <begin position="469"/>
        <end position="478"/>
    </location>
</feature>
<dbReference type="WBParaSite" id="Pan_g5813.t1">
    <property type="protein sequence ID" value="Pan_g5813.t1"/>
    <property type="gene ID" value="Pan_g5813"/>
</dbReference>
<protein>
    <submittedName>
        <fullName evidence="4">PDZ domain-containing protein</fullName>
    </submittedName>
</protein>
<accession>A0A7E4W070</accession>
<reference evidence="3" key="1">
    <citation type="journal article" date="2013" name="Genetics">
        <title>The draft genome and transcriptome of Panagrellus redivivus are shaped by the harsh demands of a free-living lifestyle.</title>
        <authorList>
            <person name="Srinivasan J."/>
            <person name="Dillman A.R."/>
            <person name="Macchietto M.G."/>
            <person name="Heikkinen L."/>
            <person name="Lakso M."/>
            <person name="Fracchia K.M."/>
            <person name="Antoshechkin I."/>
            <person name="Mortazavi A."/>
            <person name="Wong G."/>
            <person name="Sternberg P.W."/>
        </authorList>
    </citation>
    <scope>NUCLEOTIDE SEQUENCE [LARGE SCALE GENOMIC DNA]</scope>
    <source>
        <strain evidence="3">MT8872</strain>
    </source>
</reference>
<feature type="compositionally biased region" description="Low complexity" evidence="1">
    <location>
        <begin position="435"/>
        <end position="446"/>
    </location>
</feature>
<evidence type="ECO:0000256" key="1">
    <source>
        <dbReference type="SAM" id="MobiDB-lite"/>
    </source>
</evidence>
<feature type="compositionally biased region" description="Basic and acidic residues" evidence="1">
    <location>
        <begin position="450"/>
        <end position="461"/>
    </location>
</feature>
<feature type="compositionally biased region" description="Basic and acidic residues" evidence="1">
    <location>
        <begin position="488"/>
        <end position="520"/>
    </location>
</feature>
<dbReference type="InterPro" id="IPR040264">
    <property type="entry name" value="T15H9.4-like"/>
</dbReference>
<feature type="domain" description="PDZ" evidence="2">
    <location>
        <begin position="190"/>
        <end position="230"/>
    </location>
</feature>
<keyword evidence="3" id="KW-1185">Reference proteome</keyword>